<dbReference type="GeneID" id="94839588"/>
<dbReference type="EMBL" id="MLAK01000745">
    <property type="protein sequence ID" value="OHT05824.1"/>
    <property type="molecule type" value="Genomic_DNA"/>
</dbReference>
<evidence type="ECO:0000313" key="2">
    <source>
        <dbReference type="Proteomes" id="UP000179807"/>
    </source>
</evidence>
<protein>
    <submittedName>
        <fullName evidence="1">Uncharacterized protein</fullName>
    </submittedName>
</protein>
<dbReference type="AlphaFoldDB" id="A0A1J4K4P5"/>
<keyword evidence="2" id="KW-1185">Reference proteome</keyword>
<dbReference type="VEuPathDB" id="TrichDB:TRFO_26328"/>
<dbReference type="RefSeq" id="XP_068358960.1">
    <property type="nucleotide sequence ID" value="XM_068504884.1"/>
</dbReference>
<gene>
    <name evidence="1" type="ORF">TRFO_26328</name>
</gene>
<evidence type="ECO:0000313" key="1">
    <source>
        <dbReference type="EMBL" id="OHT05824.1"/>
    </source>
</evidence>
<dbReference type="Proteomes" id="UP000179807">
    <property type="component" value="Unassembled WGS sequence"/>
</dbReference>
<name>A0A1J4K4P5_9EUKA</name>
<organism evidence="1 2">
    <name type="scientific">Tritrichomonas foetus</name>
    <dbReference type="NCBI Taxonomy" id="1144522"/>
    <lineage>
        <taxon>Eukaryota</taxon>
        <taxon>Metamonada</taxon>
        <taxon>Parabasalia</taxon>
        <taxon>Tritrichomonadida</taxon>
        <taxon>Tritrichomonadidae</taxon>
        <taxon>Tritrichomonas</taxon>
    </lineage>
</organism>
<accession>A0A1J4K4P5</accession>
<sequence length="131" mass="15417">MTKSNMKSQLFILKTIEAESKLKLNPKQTVSEHEETIRKHYLSDDVAILCFPGGSFADKTYHEFKERNNNTDKFMYYVSFVSKSKIDLNDKQEHHVRLSTCNELLGDCYDPKYPQLICCFLKYCRKLLSFN</sequence>
<proteinExistence type="predicted"/>
<comment type="caution">
    <text evidence="1">The sequence shown here is derived from an EMBL/GenBank/DDBJ whole genome shotgun (WGS) entry which is preliminary data.</text>
</comment>
<reference evidence="1" key="1">
    <citation type="submission" date="2016-10" db="EMBL/GenBank/DDBJ databases">
        <authorList>
            <person name="Benchimol M."/>
            <person name="Almeida L.G."/>
            <person name="Vasconcelos A.T."/>
            <person name="Perreira-Neves A."/>
            <person name="Rosa I.A."/>
            <person name="Tasca T."/>
            <person name="Bogo M.R."/>
            <person name="de Souza W."/>
        </authorList>
    </citation>
    <scope>NUCLEOTIDE SEQUENCE [LARGE SCALE GENOMIC DNA]</scope>
    <source>
        <strain evidence="1">K</strain>
    </source>
</reference>